<evidence type="ECO:0000256" key="1">
    <source>
        <dbReference type="SAM" id="Phobius"/>
    </source>
</evidence>
<organism evidence="3">
    <name type="scientific">Anaerobacillus isosaccharinicus</name>
    <dbReference type="NCBI Taxonomy" id="1532552"/>
    <lineage>
        <taxon>Bacteria</taxon>
        <taxon>Bacillati</taxon>
        <taxon>Bacillota</taxon>
        <taxon>Bacilli</taxon>
        <taxon>Bacillales</taxon>
        <taxon>Bacillaceae</taxon>
        <taxon>Anaerobacillus</taxon>
    </lineage>
</organism>
<keyword evidence="1" id="KW-1133">Transmembrane helix</keyword>
<gene>
    <name evidence="3" type="ORF">AWH56_02070</name>
</gene>
<dbReference type="Gene3D" id="3.90.70.10">
    <property type="entry name" value="Cysteine proteinases"/>
    <property type="match status" value="1"/>
</dbReference>
<dbReference type="AlphaFoldDB" id="A0A1S2MFB5"/>
<feature type="transmembrane region" description="Helical" evidence="1">
    <location>
        <begin position="27"/>
        <end position="51"/>
    </location>
</feature>
<evidence type="ECO:0000313" key="3">
    <source>
        <dbReference type="EMBL" id="OIJ23113.1"/>
    </source>
</evidence>
<name>A0A1S2MFB5_9BACI</name>
<comment type="caution">
    <text evidence="3">The sequence shown here is derived from an EMBL/GenBank/DDBJ whole genome shotgun (WGS) entry which is preliminary data.</text>
</comment>
<feature type="domain" description="Peptidase C39-like" evidence="2">
    <location>
        <begin position="160"/>
        <end position="326"/>
    </location>
</feature>
<dbReference type="OrthoDB" id="1164310at2"/>
<dbReference type="Pfam" id="PF13529">
    <property type="entry name" value="Peptidase_C39_2"/>
    <property type="match status" value="1"/>
</dbReference>
<dbReference type="PANTHER" id="PTHR37806:SF1">
    <property type="entry name" value="PEPTIDASE C39-LIKE DOMAIN-CONTAINING PROTEIN"/>
    <property type="match status" value="1"/>
</dbReference>
<dbReference type="EMBL" id="LQXD01000004">
    <property type="protein sequence ID" value="OIJ23113.1"/>
    <property type="molecule type" value="Genomic_DNA"/>
</dbReference>
<dbReference type="PANTHER" id="PTHR37806">
    <property type="entry name" value="LMO0724 PROTEIN"/>
    <property type="match status" value="1"/>
</dbReference>
<dbReference type="InterPro" id="IPR039564">
    <property type="entry name" value="Peptidase_C39-like"/>
</dbReference>
<keyword evidence="1" id="KW-0472">Membrane</keyword>
<feature type="transmembrane region" description="Helical" evidence="1">
    <location>
        <begin position="63"/>
        <end position="82"/>
    </location>
</feature>
<accession>A0A1S2MFB5</accession>
<sequence>MKAIEANIILQEKLSSFNNNIEKIKELFMETMIAGIVAIFIVITIALFAIAKVLNAQKLFVKGFFSFIIIVAAFGGLTYTFLGFDFKKQLHAEGNVAEEGDFPNETPFAVVGHDAVVSYFKSYPEAIDFAKHQGGQLPVYFRDHETIVWEKTSGIPARILQVPLILQLPELERGAEITSLAMMLNFSGENVHKLELAERVTKDHTPFAVEAETIFFGNPNDGFVGNVYSASSPGLGVHHQPIRKLAEIYLPEKIVDMTGASFEDILYPIHQGQPVWTIIHTQFKTLPGNAFQTWVTPTGEIEVTQYQHSVLITGYDEKNVYYNDPMSQEVNRPISINQFKAAWVQMGSQAISYSK</sequence>
<proteinExistence type="predicted"/>
<protein>
    <recommendedName>
        <fullName evidence="2">Peptidase C39-like domain-containing protein</fullName>
    </recommendedName>
</protein>
<reference evidence="3" key="1">
    <citation type="submission" date="2016-10" db="EMBL/GenBank/DDBJ databases">
        <title>Draft genome sequences of four alkaliphilic bacteria belonging to the Anaerobacillus genus.</title>
        <authorList>
            <person name="Bassil N.M."/>
            <person name="Lloyd J.R."/>
        </authorList>
    </citation>
    <scope>NUCLEOTIDE SEQUENCE [LARGE SCALE GENOMIC DNA]</scope>
    <source>
        <strain evidence="3">NB2006</strain>
    </source>
</reference>
<evidence type="ECO:0000259" key="2">
    <source>
        <dbReference type="Pfam" id="PF13529"/>
    </source>
</evidence>
<keyword evidence="1" id="KW-0812">Transmembrane</keyword>